<accession>A0A5B7F2X0</accession>
<proteinExistence type="predicted"/>
<sequence length="81" mass="9659">MWRGGVRGGRRRKKEEEDEYGRGVFEVVWVWVFTHEKFTAQSFTHQRNSQHKHSVLQSQSFRMHRTTDNCIMLTVGYGTQN</sequence>
<name>A0A5B7F2X0_PORTR</name>
<evidence type="ECO:0000313" key="2">
    <source>
        <dbReference type="Proteomes" id="UP000324222"/>
    </source>
</evidence>
<evidence type="ECO:0000313" key="1">
    <source>
        <dbReference type="EMBL" id="MPC39877.1"/>
    </source>
</evidence>
<reference evidence="1 2" key="1">
    <citation type="submission" date="2019-05" db="EMBL/GenBank/DDBJ databases">
        <title>Another draft genome of Portunus trituberculatus and its Hox gene families provides insights of decapod evolution.</title>
        <authorList>
            <person name="Jeong J.-H."/>
            <person name="Song I."/>
            <person name="Kim S."/>
            <person name="Choi T."/>
            <person name="Kim D."/>
            <person name="Ryu S."/>
            <person name="Kim W."/>
        </authorList>
    </citation>
    <scope>NUCLEOTIDE SEQUENCE [LARGE SCALE GENOMIC DNA]</scope>
    <source>
        <tissue evidence="1">Muscle</tissue>
    </source>
</reference>
<comment type="caution">
    <text evidence="1">The sequence shown here is derived from an EMBL/GenBank/DDBJ whole genome shotgun (WGS) entry which is preliminary data.</text>
</comment>
<dbReference type="EMBL" id="VSRR010004506">
    <property type="protein sequence ID" value="MPC39877.1"/>
    <property type="molecule type" value="Genomic_DNA"/>
</dbReference>
<keyword evidence="2" id="KW-1185">Reference proteome</keyword>
<dbReference type="Proteomes" id="UP000324222">
    <property type="component" value="Unassembled WGS sequence"/>
</dbReference>
<dbReference type="AlphaFoldDB" id="A0A5B7F2X0"/>
<organism evidence="1 2">
    <name type="scientific">Portunus trituberculatus</name>
    <name type="common">Swimming crab</name>
    <name type="synonym">Neptunus trituberculatus</name>
    <dbReference type="NCBI Taxonomy" id="210409"/>
    <lineage>
        <taxon>Eukaryota</taxon>
        <taxon>Metazoa</taxon>
        <taxon>Ecdysozoa</taxon>
        <taxon>Arthropoda</taxon>
        <taxon>Crustacea</taxon>
        <taxon>Multicrustacea</taxon>
        <taxon>Malacostraca</taxon>
        <taxon>Eumalacostraca</taxon>
        <taxon>Eucarida</taxon>
        <taxon>Decapoda</taxon>
        <taxon>Pleocyemata</taxon>
        <taxon>Brachyura</taxon>
        <taxon>Eubrachyura</taxon>
        <taxon>Portunoidea</taxon>
        <taxon>Portunidae</taxon>
        <taxon>Portuninae</taxon>
        <taxon>Portunus</taxon>
    </lineage>
</organism>
<gene>
    <name evidence="1" type="ORF">E2C01_033429</name>
</gene>
<protein>
    <submittedName>
        <fullName evidence="1">Uncharacterized protein</fullName>
    </submittedName>
</protein>